<gene>
    <name evidence="2" type="ORF">CTI12_AA262890</name>
</gene>
<comment type="caution">
    <text evidence="2">The sequence shown here is derived from an EMBL/GenBank/DDBJ whole genome shotgun (WGS) entry which is preliminary data.</text>
</comment>
<name>A0A2U1NIE6_ARTAN</name>
<sequence length="159" mass="18956">MQTSSARYFPFTKQAFKEFKINEQGRRSDARKLLTDLRKRARLVFQEMQVVKDQYTKSMAQWNNVKKQLEELERRVEKFGKPVDKLGQGDAFKRQADALKRQVDELEQRGDALEPRASALERRVDALCERGIQYRPRLEFFVQMYKEHQLKSNKTCHKN</sequence>
<evidence type="ECO:0000256" key="1">
    <source>
        <dbReference type="SAM" id="Coils"/>
    </source>
</evidence>
<dbReference type="AlphaFoldDB" id="A0A2U1NIE6"/>
<accession>A0A2U1NIE6</accession>
<proteinExistence type="predicted"/>
<keyword evidence="1" id="KW-0175">Coiled coil</keyword>
<protein>
    <submittedName>
        <fullName evidence="2">Uncharacterized protein</fullName>
    </submittedName>
</protein>
<feature type="coiled-coil region" evidence="1">
    <location>
        <begin position="52"/>
        <end position="109"/>
    </location>
</feature>
<dbReference type="EMBL" id="PKPP01002764">
    <property type="protein sequence ID" value="PWA73258.1"/>
    <property type="molecule type" value="Genomic_DNA"/>
</dbReference>
<organism evidence="2 3">
    <name type="scientific">Artemisia annua</name>
    <name type="common">Sweet wormwood</name>
    <dbReference type="NCBI Taxonomy" id="35608"/>
    <lineage>
        <taxon>Eukaryota</taxon>
        <taxon>Viridiplantae</taxon>
        <taxon>Streptophyta</taxon>
        <taxon>Embryophyta</taxon>
        <taxon>Tracheophyta</taxon>
        <taxon>Spermatophyta</taxon>
        <taxon>Magnoliopsida</taxon>
        <taxon>eudicotyledons</taxon>
        <taxon>Gunneridae</taxon>
        <taxon>Pentapetalae</taxon>
        <taxon>asterids</taxon>
        <taxon>campanulids</taxon>
        <taxon>Asterales</taxon>
        <taxon>Asteraceae</taxon>
        <taxon>Asteroideae</taxon>
        <taxon>Anthemideae</taxon>
        <taxon>Artemisiinae</taxon>
        <taxon>Artemisia</taxon>
    </lineage>
</organism>
<dbReference type="Proteomes" id="UP000245207">
    <property type="component" value="Unassembled WGS sequence"/>
</dbReference>
<dbReference type="Gene3D" id="1.20.1270.70">
    <property type="entry name" value="Designed single chain three-helix bundle"/>
    <property type="match status" value="1"/>
</dbReference>
<dbReference type="SUPFAM" id="SSF57997">
    <property type="entry name" value="Tropomyosin"/>
    <property type="match status" value="1"/>
</dbReference>
<evidence type="ECO:0000313" key="2">
    <source>
        <dbReference type="EMBL" id="PWA73258.1"/>
    </source>
</evidence>
<keyword evidence="3" id="KW-1185">Reference proteome</keyword>
<evidence type="ECO:0000313" key="3">
    <source>
        <dbReference type="Proteomes" id="UP000245207"/>
    </source>
</evidence>
<reference evidence="2 3" key="1">
    <citation type="journal article" date="2018" name="Mol. Plant">
        <title>The genome of Artemisia annua provides insight into the evolution of Asteraceae family and artemisinin biosynthesis.</title>
        <authorList>
            <person name="Shen Q."/>
            <person name="Zhang L."/>
            <person name="Liao Z."/>
            <person name="Wang S."/>
            <person name="Yan T."/>
            <person name="Shi P."/>
            <person name="Liu M."/>
            <person name="Fu X."/>
            <person name="Pan Q."/>
            <person name="Wang Y."/>
            <person name="Lv Z."/>
            <person name="Lu X."/>
            <person name="Zhang F."/>
            <person name="Jiang W."/>
            <person name="Ma Y."/>
            <person name="Chen M."/>
            <person name="Hao X."/>
            <person name="Li L."/>
            <person name="Tang Y."/>
            <person name="Lv G."/>
            <person name="Zhou Y."/>
            <person name="Sun X."/>
            <person name="Brodelius P.E."/>
            <person name="Rose J.K.C."/>
            <person name="Tang K."/>
        </authorList>
    </citation>
    <scope>NUCLEOTIDE SEQUENCE [LARGE SCALE GENOMIC DNA]</scope>
    <source>
        <strain evidence="3">cv. Huhao1</strain>
        <tissue evidence="2">Leaf</tissue>
    </source>
</reference>